<feature type="domain" description="DUF7041" evidence="1">
    <location>
        <begin position="17"/>
        <end position="65"/>
    </location>
</feature>
<evidence type="ECO:0000313" key="3">
    <source>
        <dbReference type="Proteomes" id="UP000002358"/>
    </source>
</evidence>
<sequence>MNPEDVEAAAISACKVAPFWKSAPKSWFTLIESSIYTSRVTKDESKYHLVMSAMPSSDIITETEDERLYNDMSLSNKKPFQLLRHMRSLVDGKISEDALKVKWLALIQVHTRQALKILHSALLSELADELLEIPSTPGVCATDPAVTASINAAALRNKTYPNTLAADISAIRACLVQLTTTQEMLVNRLPLSGDQSNKGKNGNNRRFRLRSTAAKQQIYHFHWKFGAVAHKCQAPCNFKSSNQENK</sequence>
<name>A0A7M7Q6Y6_NASVI</name>
<dbReference type="AlphaFoldDB" id="A0A7M7Q6Y6"/>
<proteinExistence type="predicted"/>
<dbReference type="InterPro" id="IPR055469">
    <property type="entry name" value="DUF7041"/>
</dbReference>
<dbReference type="PANTHER" id="PTHR33327">
    <property type="entry name" value="ENDONUCLEASE"/>
    <property type="match status" value="1"/>
</dbReference>
<dbReference type="EnsemblMetazoa" id="XM_031927050">
    <property type="protein sequence ID" value="XP_031782910"/>
    <property type="gene ID" value="LOC116416848"/>
</dbReference>
<evidence type="ECO:0000259" key="1">
    <source>
        <dbReference type="Pfam" id="PF23055"/>
    </source>
</evidence>
<accession>A0A7M7Q6Y6</accession>
<reference evidence="2" key="1">
    <citation type="submission" date="2021-01" db="UniProtKB">
        <authorList>
            <consortium name="EnsemblMetazoa"/>
        </authorList>
    </citation>
    <scope>IDENTIFICATION</scope>
</reference>
<dbReference type="GeneID" id="116416848"/>
<dbReference type="Pfam" id="PF23055">
    <property type="entry name" value="DUF7041"/>
    <property type="match status" value="1"/>
</dbReference>
<dbReference type="RefSeq" id="XP_031782910.1">
    <property type="nucleotide sequence ID" value="XM_031927050.1"/>
</dbReference>
<evidence type="ECO:0000313" key="2">
    <source>
        <dbReference type="EnsemblMetazoa" id="XP_031782910"/>
    </source>
</evidence>
<dbReference type="OrthoDB" id="7699407at2759"/>
<protein>
    <recommendedName>
        <fullName evidence="1">DUF7041 domain-containing protein</fullName>
    </recommendedName>
</protein>
<dbReference type="InParanoid" id="A0A7M7Q6Y6"/>
<organism evidence="2 3">
    <name type="scientific">Nasonia vitripennis</name>
    <name type="common">Parasitic wasp</name>
    <dbReference type="NCBI Taxonomy" id="7425"/>
    <lineage>
        <taxon>Eukaryota</taxon>
        <taxon>Metazoa</taxon>
        <taxon>Ecdysozoa</taxon>
        <taxon>Arthropoda</taxon>
        <taxon>Hexapoda</taxon>
        <taxon>Insecta</taxon>
        <taxon>Pterygota</taxon>
        <taxon>Neoptera</taxon>
        <taxon>Endopterygota</taxon>
        <taxon>Hymenoptera</taxon>
        <taxon>Apocrita</taxon>
        <taxon>Proctotrupomorpha</taxon>
        <taxon>Chalcidoidea</taxon>
        <taxon>Pteromalidae</taxon>
        <taxon>Pteromalinae</taxon>
        <taxon>Nasonia</taxon>
    </lineage>
</organism>
<dbReference type="KEGG" id="nvi:116416848"/>
<dbReference type="Proteomes" id="UP000002358">
    <property type="component" value="Unassembled WGS sequence"/>
</dbReference>
<dbReference type="PANTHER" id="PTHR33327:SF3">
    <property type="entry name" value="RNA-DIRECTED DNA POLYMERASE"/>
    <property type="match status" value="1"/>
</dbReference>
<keyword evidence="3" id="KW-1185">Reference proteome</keyword>